<feature type="domain" description="FAD-binding PCMH-type" evidence="1">
    <location>
        <begin position="4"/>
        <end position="176"/>
    </location>
</feature>
<dbReference type="InterPro" id="IPR016166">
    <property type="entry name" value="FAD-bd_PCMH"/>
</dbReference>
<protein>
    <recommendedName>
        <fullName evidence="1">FAD-binding PCMH-type domain-containing protein</fullName>
    </recommendedName>
</protein>
<dbReference type="InterPro" id="IPR016167">
    <property type="entry name" value="FAD-bd_PCMH_sub1"/>
</dbReference>
<sequence length="456" mass="51412">MAERQSADVFWAKPKTVEQIIKLVKVANEFGLNIRPVGHKHSWSPLYADNGDIGLDLTLLVGSRFTLDKERMLASSLGSALLSEFINFTRENGVTIPSAPSVPDATLQGVIGTAAQGGFIKDGPTAIYVNAIDLVDGQGNVRHFNEDDDKDVIAACKVHLGMSGIIYNTTVKVVPDTTFKFTKFNVRVQDLMFNPENIKDLVMNNDGLYLLYNAFNGATDEEVNARDGDELHRPPDSWTPLNDLLQVWIYNQENGTTIHDIGEEFPETWTLNDNTEYEATSDYRTLSETIFFPAAFLDSVHLRRNTGWIGTESEDFSDSQRTIKNFFQVIEESLKKYGMTYESYYGLFKWITHQDDCVLCHTKVAGSFKTVIDYEWVLSTATGLLSDNAVPQWAKIYDSIPGIYNHIRNVYGSSFREFITIRNKKSLDPSNIFMNSMLKTLFQDFLEEEGAAKSEL</sequence>
<dbReference type="GO" id="GO:0071949">
    <property type="term" value="F:FAD binding"/>
    <property type="evidence" value="ECO:0007669"/>
    <property type="project" value="InterPro"/>
</dbReference>
<dbReference type="InterPro" id="IPR010031">
    <property type="entry name" value="FAD_lactone_oxidase-like"/>
</dbReference>
<dbReference type="Proteomes" id="UP000749559">
    <property type="component" value="Unassembled WGS sequence"/>
</dbReference>
<dbReference type="EMBL" id="CAIIXF020000005">
    <property type="protein sequence ID" value="CAH1783181.1"/>
    <property type="molecule type" value="Genomic_DNA"/>
</dbReference>
<reference evidence="2" key="1">
    <citation type="submission" date="2022-03" db="EMBL/GenBank/DDBJ databases">
        <authorList>
            <person name="Martin C."/>
        </authorList>
    </citation>
    <scope>NUCLEOTIDE SEQUENCE</scope>
</reference>
<dbReference type="SUPFAM" id="SSF56176">
    <property type="entry name" value="FAD-binding/transporter-associated domain-like"/>
    <property type="match status" value="1"/>
</dbReference>
<evidence type="ECO:0000313" key="2">
    <source>
        <dbReference type="EMBL" id="CAH1783181.1"/>
    </source>
</evidence>
<accession>A0A8S4NSZ2</accession>
<dbReference type="AlphaFoldDB" id="A0A8S4NSZ2"/>
<dbReference type="Pfam" id="PF01565">
    <property type="entry name" value="FAD_binding_4"/>
    <property type="match status" value="1"/>
</dbReference>
<dbReference type="PROSITE" id="PS51387">
    <property type="entry name" value="FAD_PCMH"/>
    <property type="match status" value="1"/>
</dbReference>
<dbReference type="GO" id="GO:0016899">
    <property type="term" value="F:oxidoreductase activity, acting on the CH-OH group of donors, oxygen as acceptor"/>
    <property type="evidence" value="ECO:0007669"/>
    <property type="project" value="InterPro"/>
</dbReference>
<comment type="caution">
    <text evidence="2">The sequence shown here is derived from an EMBL/GenBank/DDBJ whole genome shotgun (WGS) entry which is preliminary data.</text>
</comment>
<dbReference type="Gene3D" id="3.30.465.10">
    <property type="match status" value="1"/>
</dbReference>
<dbReference type="InterPro" id="IPR006094">
    <property type="entry name" value="Oxid_FAD_bind_N"/>
</dbReference>
<dbReference type="PANTHER" id="PTHR43762:SF1">
    <property type="entry name" value="D-ARABINONO-1,4-LACTONE OXIDASE"/>
    <property type="match status" value="1"/>
</dbReference>
<dbReference type="OrthoDB" id="610608at2759"/>
<dbReference type="Gene3D" id="3.30.43.10">
    <property type="entry name" value="Uridine Diphospho-n-acetylenolpyruvylglucosamine Reductase, domain 2"/>
    <property type="match status" value="1"/>
</dbReference>
<name>A0A8S4NSZ2_OWEFU</name>
<keyword evidence="3" id="KW-1185">Reference proteome</keyword>
<dbReference type="InterPro" id="IPR016169">
    <property type="entry name" value="FAD-bd_PCMH_sub2"/>
</dbReference>
<dbReference type="InterPro" id="IPR036318">
    <property type="entry name" value="FAD-bd_PCMH-like_sf"/>
</dbReference>
<organism evidence="2 3">
    <name type="scientific">Owenia fusiformis</name>
    <name type="common">Polychaete worm</name>
    <dbReference type="NCBI Taxonomy" id="6347"/>
    <lineage>
        <taxon>Eukaryota</taxon>
        <taxon>Metazoa</taxon>
        <taxon>Spiralia</taxon>
        <taxon>Lophotrochozoa</taxon>
        <taxon>Annelida</taxon>
        <taxon>Polychaeta</taxon>
        <taxon>Sedentaria</taxon>
        <taxon>Canalipalpata</taxon>
        <taxon>Sabellida</taxon>
        <taxon>Oweniida</taxon>
        <taxon>Oweniidae</taxon>
        <taxon>Owenia</taxon>
    </lineage>
</organism>
<dbReference type="PANTHER" id="PTHR43762">
    <property type="entry name" value="L-GULONOLACTONE OXIDASE"/>
    <property type="match status" value="1"/>
</dbReference>
<gene>
    <name evidence="2" type="ORF">OFUS_LOCUS9543</name>
</gene>
<evidence type="ECO:0000259" key="1">
    <source>
        <dbReference type="PROSITE" id="PS51387"/>
    </source>
</evidence>
<evidence type="ECO:0000313" key="3">
    <source>
        <dbReference type="Proteomes" id="UP000749559"/>
    </source>
</evidence>
<proteinExistence type="predicted"/>